<evidence type="ECO:0000313" key="2">
    <source>
        <dbReference type="Proteomes" id="UP000182476"/>
    </source>
</evidence>
<evidence type="ECO:0000313" key="1">
    <source>
        <dbReference type="EMBL" id="SDU12226.1"/>
    </source>
</evidence>
<dbReference type="RefSeq" id="WP_174604223.1">
    <property type="nucleotide sequence ID" value="NZ_LT629796.1"/>
</dbReference>
<reference evidence="1 2" key="1">
    <citation type="submission" date="2016-10" db="EMBL/GenBank/DDBJ databases">
        <authorList>
            <person name="Varghese N."/>
            <person name="Submissions S."/>
        </authorList>
    </citation>
    <scope>NUCLEOTIDE SEQUENCE [LARGE SCALE GENOMIC DNA]</scope>
    <source>
        <strain evidence="1 2">LMG 21607</strain>
    </source>
</reference>
<protein>
    <submittedName>
        <fullName evidence="1">Uncharacterized protein</fullName>
    </submittedName>
</protein>
<name>A0ABY0VDS5_9PSED</name>
<dbReference type="GeneID" id="46428116"/>
<accession>A0ABY0VDS5</accession>
<keyword evidence="2" id="KW-1185">Reference proteome</keyword>
<proteinExistence type="predicted"/>
<sequence>MPTVHRMKLQKIQPVFVEFIPEKIEPGKLYISEKYETAIHKCCCGCGEEVVTPLSPAEWRLSKGPSGVSLSPSIGNWDYPCRSHYFIAENAIVWAGSMSDRQIQWVKARDQRDMERHIAHRNLRHQEAQNAAQEPAVSSGFGAMVQVAIDWLKSLFKR</sequence>
<dbReference type="Proteomes" id="UP000182476">
    <property type="component" value="Chromosome I"/>
</dbReference>
<organism evidence="1 2">
    <name type="scientific">Pseudomonas mandelii</name>
    <dbReference type="NCBI Taxonomy" id="75612"/>
    <lineage>
        <taxon>Bacteria</taxon>
        <taxon>Pseudomonadati</taxon>
        <taxon>Pseudomonadota</taxon>
        <taxon>Gammaproteobacteria</taxon>
        <taxon>Pseudomonadales</taxon>
        <taxon>Pseudomonadaceae</taxon>
        <taxon>Pseudomonas</taxon>
    </lineage>
</organism>
<gene>
    <name evidence="1" type="ORF">SAMN04489801_0981</name>
</gene>
<dbReference type="Pfam" id="PF20137">
    <property type="entry name" value="BubE"/>
    <property type="match status" value="1"/>
</dbReference>
<dbReference type="EMBL" id="LT629796">
    <property type="protein sequence ID" value="SDU12226.1"/>
    <property type="molecule type" value="Genomic_DNA"/>
</dbReference>
<dbReference type="InterPro" id="IPR045384">
    <property type="entry name" value="DUF6527"/>
</dbReference>